<reference evidence="2" key="1">
    <citation type="submission" date="2020-04" db="EMBL/GenBank/DDBJ databases">
        <title>Deep metagenomics examines the oral microbiome during advanced dental caries in children, revealing novel taxa and co-occurrences with host molecules.</title>
        <authorList>
            <person name="Baker J.L."/>
            <person name="Morton J.T."/>
            <person name="Dinis M."/>
            <person name="Alvarez R."/>
            <person name="Tran N.C."/>
            <person name="Knight R."/>
            <person name="Edlund A."/>
        </authorList>
    </citation>
    <scope>NUCLEOTIDE SEQUENCE</scope>
    <source>
        <strain evidence="2">JCVI_32_bin.14</strain>
    </source>
</reference>
<evidence type="ECO:0000313" key="2">
    <source>
        <dbReference type="EMBL" id="MBF1130143.1"/>
    </source>
</evidence>
<dbReference type="Proteomes" id="UP000757890">
    <property type="component" value="Unassembled WGS sequence"/>
</dbReference>
<dbReference type="RefSeq" id="WP_276640931.1">
    <property type="nucleotide sequence ID" value="NZ_DBFBXK010000010.1"/>
</dbReference>
<evidence type="ECO:0000256" key="1">
    <source>
        <dbReference type="SAM" id="Coils"/>
    </source>
</evidence>
<feature type="coiled-coil region" evidence="1">
    <location>
        <begin position="24"/>
        <end position="54"/>
    </location>
</feature>
<sequence>MDPTVKDKAGTTTTSAVSKGTITITDKENQKQDIEKLNRNTEDSLNKLKEIFDKTKVEERKRLLEELGIVGNRVIHEIASRYGWKNGSIEKTALHGMLGAITGAKSGGSALSGLIAGGANEYAIGYLKKTKGKDWINKHPDTVQNISAAFGGILSKMTGGSGHTGAYISQMGTKWNLILENIPSFRESLNDDTTVNNLPVGYGQILTISGGKYGVSAGESVFVFHADGGNPVLVSTNVNVGIGMSFPMSGEVGRVWLTDSYGNLVIDPKVIMRELSGGALDWSITAGMKYNKSTTANGYILHIESMAPEISVQGGGSYTRFVGYQGQI</sequence>
<evidence type="ECO:0000313" key="3">
    <source>
        <dbReference type="Proteomes" id="UP000757890"/>
    </source>
</evidence>
<organism evidence="2 3">
    <name type="scientific">Dialister invisus</name>
    <dbReference type="NCBI Taxonomy" id="218538"/>
    <lineage>
        <taxon>Bacteria</taxon>
        <taxon>Bacillati</taxon>
        <taxon>Bacillota</taxon>
        <taxon>Negativicutes</taxon>
        <taxon>Veillonellales</taxon>
        <taxon>Veillonellaceae</taxon>
        <taxon>Dialister</taxon>
    </lineage>
</organism>
<dbReference type="EMBL" id="JABZMK010000109">
    <property type="protein sequence ID" value="MBF1130143.1"/>
    <property type="molecule type" value="Genomic_DNA"/>
</dbReference>
<accession>A0A930FS28</accession>
<name>A0A930FS28_9FIRM</name>
<protein>
    <submittedName>
        <fullName evidence="2">Uncharacterized protein</fullName>
    </submittedName>
</protein>
<dbReference type="AlphaFoldDB" id="A0A930FS28"/>
<comment type="caution">
    <text evidence="2">The sequence shown here is derived from an EMBL/GenBank/DDBJ whole genome shotgun (WGS) entry which is preliminary data.</text>
</comment>
<proteinExistence type="predicted"/>
<keyword evidence="1" id="KW-0175">Coiled coil</keyword>
<gene>
    <name evidence="2" type="ORF">HXL70_08940</name>
</gene>